<evidence type="ECO:0000313" key="2">
    <source>
        <dbReference type="Proteomes" id="UP000237934"/>
    </source>
</evidence>
<dbReference type="RefSeq" id="WP_104871211.1">
    <property type="nucleotide sequence ID" value="NZ_PUAP01000016.1"/>
</dbReference>
<dbReference type="GO" id="GO:0016787">
    <property type="term" value="F:hydrolase activity"/>
    <property type="evidence" value="ECO:0007669"/>
    <property type="project" value="UniProtKB-KW"/>
</dbReference>
<dbReference type="AlphaFoldDB" id="A0A2S7RWK7"/>
<proteinExistence type="predicted"/>
<dbReference type="CDD" id="cd11532">
    <property type="entry name" value="NTP-PPase_COG4997"/>
    <property type="match status" value="1"/>
</dbReference>
<protein>
    <submittedName>
        <fullName evidence="1">Phosphoribosyl-ATP pyrophosphohydrolase</fullName>
    </submittedName>
</protein>
<name>A0A2S7RWK7_ENTMU</name>
<reference evidence="1 2" key="1">
    <citation type="journal article" date="2018" name="Pathog. Dis.">
        <title>Whole-genome sequencing based characterization of antimicrobial resistance in Enterococcus.</title>
        <authorList>
            <person name="Tyson G."/>
        </authorList>
    </citation>
    <scope>NUCLEOTIDE SEQUENCE [LARGE SCALE GENOMIC DNA]</scope>
    <source>
        <strain evidence="1 2">CVM N55263</strain>
    </source>
</reference>
<dbReference type="EMBL" id="PUAP01000016">
    <property type="protein sequence ID" value="PQF24262.1"/>
    <property type="molecule type" value="Genomic_DNA"/>
</dbReference>
<gene>
    <name evidence="1" type="ORF">CUS89_04535</name>
</gene>
<dbReference type="SUPFAM" id="SSF101386">
    <property type="entry name" value="all-alpha NTP pyrophosphatases"/>
    <property type="match status" value="1"/>
</dbReference>
<comment type="caution">
    <text evidence="1">The sequence shown here is derived from an EMBL/GenBank/DDBJ whole genome shotgun (WGS) entry which is preliminary data.</text>
</comment>
<dbReference type="Proteomes" id="UP000237934">
    <property type="component" value="Unassembled WGS sequence"/>
</dbReference>
<sequence>MNKLIRTKLREKILETDPNAKFIELTSVEVEIELEKKLLEEVQEFIDAKSVYEKNEEMADILEVIDAFYRFDLLKKEQVLHAKTKKYEERGGFNEGIYWKQ</sequence>
<dbReference type="InterPro" id="IPR038735">
    <property type="entry name" value="MSMEG_1276-like_NTP-PPase_dom"/>
</dbReference>
<organism evidence="1 2">
    <name type="scientific">Enterococcus mundtii</name>
    <dbReference type="NCBI Taxonomy" id="53346"/>
    <lineage>
        <taxon>Bacteria</taxon>
        <taxon>Bacillati</taxon>
        <taxon>Bacillota</taxon>
        <taxon>Bacilli</taxon>
        <taxon>Lactobacillales</taxon>
        <taxon>Enterococcaceae</taxon>
        <taxon>Enterococcus</taxon>
    </lineage>
</organism>
<keyword evidence="1" id="KW-0378">Hydrolase</keyword>
<accession>A0A2S7RWK7</accession>
<evidence type="ECO:0000313" key="1">
    <source>
        <dbReference type="EMBL" id="PQF24262.1"/>
    </source>
</evidence>